<dbReference type="STRING" id="216432.CA2559_07345"/>
<gene>
    <name evidence="1" type="ordered locus">CA2559_07345</name>
</gene>
<dbReference type="HOGENOM" id="CLU_1213165_0_0_10"/>
<dbReference type="EMBL" id="CP002046">
    <property type="protein sequence ID" value="EAP88558.1"/>
    <property type="molecule type" value="Genomic_DNA"/>
</dbReference>
<organism evidence="1 2">
    <name type="scientific">Croceibacter atlanticus (strain ATCC BAA-628 / JCM 21780 / CIP 108009 / IAM 15332 / KCTC 12090 / HTCC2559)</name>
    <dbReference type="NCBI Taxonomy" id="216432"/>
    <lineage>
        <taxon>Bacteria</taxon>
        <taxon>Pseudomonadati</taxon>
        <taxon>Bacteroidota</taxon>
        <taxon>Flavobacteriia</taxon>
        <taxon>Flavobacteriales</taxon>
        <taxon>Flavobacteriaceae</taxon>
        <taxon>Croceibacter</taxon>
    </lineage>
</organism>
<name>A3U8J1_CROAH</name>
<dbReference type="KEGG" id="cat:CA2559_07345"/>
<sequence>MLFLNMRIGIITLIICLVSQETFAQDFFEGQIDYKNTFISLHDNIDTAMLAKELGDSCTAYIKPDKYALIYNAKGSSGWMKVIVNLNEGFSYTEYQNNDTITKEDISVVKEKLLIFERDLEPKKDILGEECSSITMSYEPFNSEEFYTSITGTYHYNPKYSLDTELYKNNKSGFWNLYVNEAKAISLRNEIEFSPYFKSIQEAVSIVQQPIDESHFIVNTDKTITLKE</sequence>
<accession>A3U8J1</accession>
<evidence type="ECO:0000313" key="1">
    <source>
        <dbReference type="EMBL" id="EAP88558.1"/>
    </source>
</evidence>
<dbReference type="AlphaFoldDB" id="A3U8J1"/>
<dbReference type="Proteomes" id="UP000002297">
    <property type="component" value="Chromosome"/>
</dbReference>
<protein>
    <submittedName>
        <fullName evidence="1">Uncharacterized protein</fullName>
    </submittedName>
</protein>
<proteinExistence type="predicted"/>
<dbReference type="eggNOG" id="ENOG5033JEA">
    <property type="taxonomic scope" value="Bacteria"/>
</dbReference>
<reference evidence="1 2" key="1">
    <citation type="journal article" date="2010" name="J. Bacteriol.">
        <title>The complete genome sequence of Croceibacter atlanticus HTCC2559T.</title>
        <authorList>
            <person name="Oh H.M."/>
            <person name="Kang I."/>
            <person name="Ferriera S."/>
            <person name="Giovannoni S.J."/>
            <person name="Cho J.C."/>
        </authorList>
    </citation>
    <scope>NUCLEOTIDE SEQUENCE [LARGE SCALE GENOMIC DNA]</scope>
    <source>
        <strain evidence="2">ATCC BAA-628 / HTCC2559 / KCTC 12090</strain>
    </source>
</reference>
<keyword evidence="2" id="KW-1185">Reference proteome</keyword>
<evidence type="ECO:0000313" key="2">
    <source>
        <dbReference type="Proteomes" id="UP000002297"/>
    </source>
</evidence>